<dbReference type="Pfam" id="PF04324">
    <property type="entry name" value="Fer2_BFD"/>
    <property type="match status" value="1"/>
</dbReference>
<feature type="domain" description="FAD dependent oxidoreductase" evidence="1">
    <location>
        <begin position="5"/>
        <end position="353"/>
    </location>
</feature>
<dbReference type="EMBL" id="DWXG01000018">
    <property type="protein sequence ID" value="HJB97411.1"/>
    <property type="molecule type" value="Genomic_DNA"/>
</dbReference>
<dbReference type="InterPro" id="IPR041854">
    <property type="entry name" value="BFD-like_2Fe2S-bd_dom_sf"/>
</dbReference>
<dbReference type="SUPFAM" id="SSF51905">
    <property type="entry name" value="FAD/NAD(P)-binding domain"/>
    <property type="match status" value="1"/>
</dbReference>
<dbReference type="PANTHER" id="PTHR42720">
    <property type="entry name" value="GLYCEROL-3-PHOSPHATE DEHYDROGENASE"/>
    <property type="match status" value="1"/>
</dbReference>
<gene>
    <name evidence="3" type="ORF">H9710_02395</name>
</gene>
<dbReference type="PANTHER" id="PTHR42720:SF1">
    <property type="entry name" value="GLYCEROL 3-PHOSPHATE OXIDASE"/>
    <property type="match status" value="1"/>
</dbReference>
<comment type="caution">
    <text evidence="3">The sequence shown here is derived from an EMBL/GenBank/DDBJ whole genome shotgun (WGS) entry which is preliminary data.</text>
</comment>
<accession>A0A9D2SF47</accession>
<evidence type="ECO:0000313" key="3">
    <source>
        <dbReference type="EMBL" id="HJB97411.1"/>
    </source>
</evidence>
<dbReference type="Gene3D" id="3.30.9.10">
    <property type="entry name" value="D-Amino Acid Oxidase, subunit A, domain 2"/>
    <property type="match status" value="1"/>
</dbReference>
<dbReference type="Proteomes" id="UP000826793">
    <property type="component" value="Unassembled WGS sequence"/>
</dbReference>
<reference evidence="3" key="2">
    <citation type="submission" date="2021-04" db="EMBL/GenBank/DDBJ databases">
        <authorList>
            <person name="Gilroy R."/>
        </authorList>
    </citation>
    <scope>NUCLEOTIDE SEQUENCE</scope>
    <source>
        <strain evidence="3">CHK185-1770</strain>
    </source>
</reference>
<dbReference type="CDD" id="cd19946">
    <property type="entry name" value="GlpA-like_Fer2_BFD-like"/>
    <property type="match status" value="1"/>
</dbReference>
<dbReference type="Gene3D" id="3.50.50.60">
    <property type="entry name" value="FAD/NAD(P)-binding domain"/>
    <property type="match status" value="1"/>
</dbReference>
<dbReference type="InterPro" id="IPR006076">
    <property type="entry name" value="FAD-dep_OxRdtase"/>
</dbReference>
<evidence type="ECO:0000259" key="2">
    <source>
        <dbReference type="Pfam" id="PF04324"/>
    </source>
</evidence>
<evidence type="ECO:0000259" key="1">
    <source>
        <dbReference type="Pfam" id="PF01266"/>
    </source>
</evidence>
<dbReference type="AlphaFoldDB" id="A0A9D2SF47"/>
<dbReference type="InterPro" id="IPR036188">
    <property type="entry name" value="FAD/NAD-bd_sf"/>
</dbReference>
<organism evidence="3 4">
    <name type="scientific">Candidatus Acutalibacter pullicola</name>
    <dbReference type="NCBI Taxonomy" id="2838417"/>
    <lineage>
        <taxon>Bacteria</taxon>
        <taxon>Bacillati</taxon>
        <taxon>Bacillota</taxon>
        <taxon>Clostridia</taxon>
        <taxon>Eubacteriales</taxon>
        <taxon>Acutalibacteraceae</taxon>
        <taxon>Acutalibacter</taxon>
    </lineage>
</organism>
<sequence>MKAYDVIVIGAGVVGAATARELSRRQGRFLVVEKALDVCEGTSKANSAIVHAGFDAEPGTVKAKMNVRGNEKMDKLSQELDVPFQRVGAFVVCFSQEELPKLQELYDRGVQNGVTDMELLTGDQARALEPHLSQEVAGALLAKTSGIVCPFELTLGLAESAAKNGVAFSFDTQVTGVEPGEQGWVVHTSQGDFSARAVVNAAGVFSDQVHNWVCEEKLHITPRRGEYCLLDHTAGNHVSHTVFQLPGKYGKGVLVSPTVHGNLLLGPTAKDIGDPEDTATTAAGLQEVLEKSALGVKDIPTRQVITSFAGLRAHEDGDDFVLGESAPGFFDAAGIESPGLTSAPAIGEYLAELITEKLGLSENPAFDPLRKGVPKVKDLPVEERAALLRKDPAYGQIVCRCEEISYGEIRDAIHGILGAKTLDGIKRRTRAGMGRCQGGFCSPRVMDLLSQELGLDLTQIRKSGNDAQIVLEKTRGEG</sequence>
<dbReference type="InterPro" id="IPR052745">
    <property type="entry name" value="G3P_Oxidase/Oxidoreductase"/>
</dbReference>
<proteinExistence type="predicted"/>
<evidence type="ECO:0000313" key="4">
    <source>
        <dbReference type="Proteomes" id="UP000826793"/>
    </source>
</evidence>
<protein>
    <submittedName>
        <fullName evidence="3">NAD(P)/FAD-dependent oxidoreductase</fullName>
    </submittedName>
</protein>
<dbReference type="Pfam" id="PF01266">
    <property type="entry name" value="DAO"/>
    <property type="match status" value="1"/>
</dbReference>
<dbReference type="Gene3D" id="1.10.10.1100">
    <property type="entry name" value="BFD-like [2Fe-2S]-binding domain"/>
    <property type="match status" value="1"/>
</dbReference>
<name>A0A9D2SF47_9FIRM</name>
<dbReference type="InterPro" id="IPR007419">
    <property type="entry name" value="BFD-like_2Fe2S-bd_dom"/>
</dbReference>
<reference evidence="3" key="1">
    <citation type="journal article" date="2021" name="PeerJ">
        <title>Extensive microbial diversity within the chicken gut microbiome revealed by metagenomics and culture.</title>
        <authorList>
            <person name="Gilroy R."/>
            <person name="Ravi A."/>
            <person name="Getino M."/>
            <person name="Pursley I."/>
            <person name="Horton D.L."/>
            <person name="Alikhan N.F."/>
            <person name="Baker D."/>
            <person name="Gharbi K."/>
            <person name="Hall N."/>
            <person name="Watson M."/>
            <person name="Adriaenssens E.M."/>
            <person name="Foster-Nyarko E."/>
            <person name="Jarju S."/>
            <person name="Secka A."/>
            <person name="Antonio M."/>
            <person name="Oren A."/>
            <person name="Chaudhuri R.R."/>
            <person name="La Ragione R."/>
            <person name="Hildebrand F."/>
            <person name="Pallen M.J."/>
        </authorList>
    </citation>
    <scope>NUCLEOTIDE SEQUENCE</scope>
    <source>
        <strain evidence="3">CHK185-1770</strain>
    </source>
</reference>
<dbReference type="SUPFAM" id="SSF54373">
    <property type="entry name" value="FAD-linked reductases, C-terminal domain"/>
    <property type="match status" value="1"/>
</dbReference>
<feature type="domain" description="BFD-like [2Fe-2S]-binding" evidence="2">
    <location>
        <begin position="397"/>
        <end position="450"/>
    </location>
</feature>